<dbReference type="Gene3D" id="1.10.579.10">
    <property type="entry name" value="DNA Cyclobutane Dipyrimidine Photolyase, subunit A, domain 3"/>
    <property type="match status" value="1"/>
</dbReference>
<keyword evidence="6" id="KW-1185">Reference proteome</keyword>
<dbReference type="AlphaFoldDB" id="A0AA37TSQ8"/>
<dbReference type="PANTHER" id="PTHR11455:SF9">
    <property type="entry name" value="CRYPTOCHROME CIRCADIAN CLOCK 5 ISOFORM X1"/>
    <property type="match status" value="1"/>
</dbReference>
<dbReference type="GO" id="GO:0003904">
    <property type="term" value="F:deoxyribodipyrimidine photo-lyase activity"/>
    <property type="evidence" value="ECO:0007669"/>
    <property type="project" value="TreeGrafter"/>
</dbReference>
<proteinExistence type="predicted"/>
<accession>A0AA37TSQ8</accession>
<name>A0AA37TSQ8_9GAMM</name>
<evidence type="ECO:0000313" key="6">
    <source>
        <dbReference type="Proteomes" id="UP001157439"/>
    </source>
</evidence>
<comment type="cofactor">
    <cofactor evidence="1">
        <name>FAD</name>
        <dbReference type="ChEBI" id="CHEBI:57692"/>
    </cofactor>
</comment>
<dbReference type="InterPro" id="IPR005101">
    <property type="entry name" value="Cryptochr/Photolyase_FAD-bd"/>
</dbReference>
<dbReference type="Pfam" id="PF03441">
    <property type="entry name" value="FAD_binding_7"/>
    <property type="match status" value="1"/>
</dbReference>
<dbReference type="InterPro" id="IPR036134">
    <property type="entry name" value="Crypto/Photolyase_FAD-like_sf"/>
</dbReference>
<keyword evidence="3" id="KW-0274">FAD</keyword>
<dbReference type="PANTHER" id="PTHR11455">
    <property type="entry name" value="CRYPTOCHROME"/>
    <property type="match status" value="1"/>
</dbReference>
<dbReference type="EMBL" id="BSPO01000003">
    <property type="protein sequence ID" value="GLS83716.1"/>
    <property type="molecule type" value="Genomic_DNA"/>
</dbReference>
<reference evidence="5 6" key="1">
    <citation type="journal article" date="2014" name="Int. J. Syst. Evol. Microbiol.">
        <title>Complete genome sequence of Corynebacterium casei LMG S-19264T (=DSM 44701T), isolated from a smear-ripened cheese.</title>
        <authorList>
            <consortium name="US DOE Joint Genome Institute (JGI-PGF)"/>
            <person name="Walter F."/>
            <person name="Albersmeier A."/>
            <person name="Kalinowski J."/>
            <person name="Ruckert C."/>
        </authorList>
    </citation>
    <scope>NUCLEOTIDE SEQUENCE [LARGE SCALE GENOMIC DNA]</scope>
    <source>
        <strain evidence="5 6">NBRC 112785</strain>
    </source>
</reference>
<evidence type="ECO:0000256" key="3">
    <source>
        <dbReference type="ARBA" id="ARBA00022827"/>
    </source>
</evidence>
<keyword evidence="2" id="KW-0285">Flavoprotein</keyword>
<comment type="caution">
    <text evidence="5">The sequence shown here is derived from an EMBL/GenBank/DDBJ whole genome shotgun (WGS) entry which is preliminary data.</text>
</comment>
<evidence type="ECO:0000313" key="5">
    <source>
        <dbReference type="EMBL" id="GLS83716.1"/>
    </source>
</evidence>
<protein>
    <recommendedName>
        <fullName evidence="4">Cryptochrome/DNA photolyase FAD-binding domain-containing protein</fullName>
    </recommendedName>
</protein>
<feature type="domain" description="Cryptochrome/DNA photolyase FAD-binding" evidence="4">
    <location>
        <begin position="1"/>
        <end position="87"/>
    </location>
</feature>
<dbReference type="GO" id="GO:0071949">
    <property type="term" value="F:FAD binding"/>
    <property type="evidence" value="ECO:0007669"/>
    <property type="project" value="TreeGrafter"/>
</dbReference>
<dbReference type="GO" id="GO:0003677">
    <property type="term" value="F:DNA binding"/>
    <property type="evidence" value="ECO:0007669"/>
    <property type="project" value="TreeGrafter"/>
</dbReference>
<evidence type="ECO:0000256" key="2">
    <source>
        <dbReference type="ARBA" id="ARBA00022630"/>
    </source>
</evidence>
<evidence type="ECO:0000259" key="4">
    <source>
        <dbReference type="Pfam" id="PF03441"/>
    </source>
</evidence>
<gene>
    <name evidence="5" type="ORF">GCM10007894_16930</name>
</gene>
<dbReference type="Proteomes" id="UP001157439">
    <property type="component" value="Unassembled WGS sequence"/>
</dbReference>
<organism evidence="5 6">
    <name type="scientific">Paraferrimonas haliotis</name>
    <dbReference type="NCBI Taxonomy" id="2013866"/>
    <lineage>
        <taxon>Bacteria</taxon>
        <taxon>Pseudomonadati</taxon>
        <taxon>Pseudomonadota</taxon>
        <taxon>Gammaproteobacteria</taxon>
        <taxon>Alteromonadales</taxon>
        <taxon>Ferrimonadaceae</taxon>
        <taxon>Paraferrimonas</taxon>
    </lineage>
</organism>
<dbReference type="InterPro" id="IPR002081">
    <property type="entry name" value="Cryptochrome/DNA_photolyase_1"/>
</dbReference>
<sequence>MASNNGGWQWAASTGCDAQPYFRVFNPILQSQRFDPNGIFIRSQVQELESLSDKQIHLPDNDSRPSDYPAPIVEHKFARLRALESFKVLGKQ</sequence>
<dbReference type="SUPFAM" id="SSF48173">
    <property type="entry name" value="Cryptochrome/photolyase FAD-binding domain"/>
    <property type="match status" value="1"/>
</dbReference>
<evidence type="ECO:0000256" key="1">
    <source>
        <dbReference type="ARBA" id="ARBA00001974"/>
    </source>
</evidence>